<proteinExistence type="predicted"/>
<dbReference type="SUPFAM" id="SSF143011">
    <property type="entry name" value="RelE-like"/>
    <property type="match status" value="1"/>
</dbReference>
<gene>
    <name evidence="1" type="ORF">HMPREF3233_01942</name>
</gene>
<dbReference type="InterPro" id="IPR035093">
    <property type="entry name" value="RelE/ParE_toxin_dom_sf"/>
</dbReference>
<evidence type="ECO:0000313" key="2">
    <source>
        <dbReference type="Proteomes" id="UP000070226"/>
    </source>
</evidence>
<reference evidence="1 2" key="1">
    <citation type="submission" date="2016-01" db="EMBL/GenBank/DDBJ databases">
        <authorList>
            <person name="Oliw E.H."/>
        </authorList>
    </citation>
    <scope>NUCLEOTIDE SEQUENCE [LARGE SCALE GENOMIC DNA]</scope>
    <source>
        <strain evidence="1 2">CMW7756B</strain>
    </source>
</reference>
<name>A0A133RZT0_9FIRM</name>
<dbReference type="AlphaFoldDB" id="A0A133RZT0"/>
<comment type="caution">
    <text evidence="1">The sequence shown here is derived from an EMBL/GenBank/DDBJ whole genome shotgun (WGS) entry which is preliminary data.</text>
</comment>
<dbReference type="Proteomes" id="UP000070226">
    <property type="component" value="Unassembled WGS sequence"/>
</dbReference>
<protein>
    <submittedName>
        <fullName evidence="1">Toxin-antitoxin system, toxin component, RelE family</fullName>
    </submittedName>
</protein>
<sequence length="98" mass="11651">MKIRYKNNKIRKVCTDINVAQKKYNLRMAVKINERLDQLTYAESIEMLICLRLGRCHPLYGARLGQYAMDLIHPYRLIFTQYGDTVDIVEIQEIVDYH</sequence>
<organism evidence="1">
    <name type="scientific">Veillonella atypica</name>
    <dbReference type="NCBI Taxonomy" id="39777"/>
    <lineage>
        <taxon>Bacteria</taxon>
        <taxon>Bacillati</taxon>
        <taxon>Bacillota</taxon>
        <taxon>Negativicutes</taxon>
        <taxon>Veillonellales</taxon>
        <taxon>Veillonellaceae</taxon>
        <taxon>Veillonella</taxon>
    </lineage>
</organism>
<evidence type="ECO:0000313" key="1">
    <source>
        <dbReference type="EMBL" id="KXA61296.1"/>
    </source>
</evidence>
<dbReference type="Gene3D" id="3.30.2310.20">
    <property type="entry name" value="RelE-like"/>
    <property type="match status" value="1"/>
</dbReference>
<dbReference type="RefSeq" id="WP_005384719.1">
    <property type="nucleotide sequence ID" value="NZ_CBCSFX010000002.1"/>
</dbReference>
<accession>A0A133RZT0</accession>
<dbReference type="EMBL" id="LRQT01000121">
    <property type="protein sequence ID" value="KXA61296.1"/>
    <property type="molecule type" value="Genomic_DNA"/>
</dbReference>
<dbReference type="PATRIC" id="fig|39777.7.peg.1908"/>